<dbReference type="Proteomes" id="UP001615411">
    <property type="component" value="Unassembled WGS sequence"/>
</dbReference>
<evidence type="ECO:0000313" key="1">
    <source>
        <dbReference type="EMBL" id="MFJ1340267.1"/>
    </source>
</evidence>
<organism evidence="1 2">
    <name type="scientific">Pseudomonas caricapapayae</name>
    <dbReference type="NCBI Taxonomy" id="46678"/>
    <lineage>
        <taxon>Bacteria</taxon>
        <taxon>Pseudomonadati</taxon>
        <taxon>Pseudomonadota</taxon>
        <taxon>Gammaproteobacteria</taxon>
        <taxon>Pseudomonadales</taxon>
        <taxon>Pseudomonadaceae</taxon>
        <taxon>Pseudomonas</taxon>
    </lineage>
</organism>
<keyword evidence="2" id="KW-1185">Reference proteome</keyword>
<evidence type="ECO:0000313" key="2">
    <source>
        <dbReference type="Proteomes" id="UP001615411"/>
    </source>
</evidence>
<sequence length="163" mass="18243">MKASVPSIDQLQELALPPAPSYLPQTWGWALLGVLLLLALLGYGAWRYYRWQRDRYRREALVHLAELEAAMGDDQTRLAALRELPELLKRVALSMPASPAVATLRGSDWQAFLSAHSRAPISADFAEQLARLAYAPDSSLRTVDAKALLQQCKTWVERHHVAV</sequence>
<name>A0ACC7M3T8_9PSED</name>
<reference evidence="1" key="1">
    <citation type="submission" date="2024-10" db="EMBL/GenBank/DDBJ databases">
        <title>Aeromonas and Pseudomonas from the Cagarras Archipelago, Rio de Janeiro, Brazil.</title>
        <authorList>
            <person name="Canellas A.L.B."/>
            <person name="Laport M.S."/>
        </authorList>
    </citation>
    <scope>NUCLEOTIDE SEQUENCE</scope>
    <source>
        <strain evidence="1">ACP-7</strain>
    </source>
</reference>
<accession>A0ACC7M3T8</accession>
<protein>
    <submittedName>
        <fullName evidence="1">DUF4381 domain-containing protein</fullName>
    </submittedName>
</protein>
<proteinExistence type="predicted"/>
<gene>
    <name evidence="1" type="ORF">ACIKP7_19280</name>
</gene>
<dbReference type="EMBL" id="JBIUGF010000070">
    <property type="protein sequence ID" value="MFJ1340267.1"/>
    <property type="molecule type" value="Genomic_DNA"/>
</dbReference>
<comment type="caution">
    <text evidence="1">The sequence shown here is derived from an EMBL/GenBank/DDBJ whole genome shotgun (WGS) entry which is preliminary data.</text>
</comment>